<keyword evidence="1" id="KW-0472">Membrane</keyword>
<accession>A0ABW8C4G4</accession>
<evidence type="ECO:0000313" key="2">
    <source>
        <dbReference type="EMBL" id="MFI9101318.1"/>
    </source>
</evidence>
<proteinExistence type="predicted"/>
<keyword evidence="1" id="KW-1133">Transmembrane helix</keyword>
<comment type="caution">
    <text evidence="2">The sequence shown here is derived from an EMBL/GenBank/DDBJ whole genome shotgun (WGS) entry which is preliminary data.</text>
</comment>
<dbReference type="PANTHER" id="PTHR35335:SF1">
    <property type="entry name" value="UPF0716 PROTEIN FXSA"/>
    <property type="match status" value="1"/>
</dbReference>
<dbReference type="InterPro" id="IPR007313">
    <property type="entry name" value="FxsA"/>
</dbReference>
<dbReference type="PANTHER" id="PTHR35335">
    <property type="entry name" value="UPF0716 PROTEIN FXSA"/>
    <property type="match status" value="1"/>
</dbReference>
<keyword evidence="3" id="KW-1185">Reference proteome</keyword>
<reference evidence="2 3" key="1">
    <citation type="submission" date="2024-10" db="EMBL/GenBank/DDBJ databases">
        <title>The Natural Products Discovery Center: Release of the First 8490 Sequenced Strains for Exploring Actinobacteria Biosynthetic Diversity.</title>
        <authorList>
            <person name="Kalkreuter E."/>
            <person name="Kautsar S.A."/>
            <person name="Yang D."/>
            <person name="Bader C.D."/>
            <person name="Teijaro C.N."/>
            <person name="Fluegel L."/>
            <person name="Davis C.M."/>
            <person name="Simpson J.R."/>
            <person name="Lauterbach L."/>
            <person name="Steele A.D."/>
            <person name="Gui C."/>
            <person name="Meng S."/>
            <person name="Li G."/>
            <person name="Viehrig K."/>
            <person name="Ye F."/>
            <person name="Su P."/>
            <person name="Kiefer A.F."/>
            <person name="Nichols A."/>
            <person name="Cepeda A.J."/>
            <person name="Yan W."/>
            <person name="Fan B."/>
            <person name="Jiang Y."/>
            <person name="Adhikari A."/>
            <person name="Zheng C.-J."/>
            <person name="Schuster L."/>
            <person name="Cowan T.M."/>
            <person name="Smanski M.J."/>
            <person name="Chevrette M.G."/>
            <person name="De Carvalho L.P.S."/>
            <person name="Shen B."/>
        </authorList>
    </citation>
    <scope>NUCLEOTIDE SEQUENCE [LARGE SCALE GENOMIC DNA]</scope>
    <source>
        <strain evidence="2 3">NPDC053399</strain>
    </source>
</reference>
<gene>
    <name evidence="2" type="primary">fxsA</name>
    <name evidence="2" type="ORF">ACIGXA_12405</name>
</gene>
<dbReference type="EMBL" id="JBITYG010000003">
    <property type="protein sequence ID" value="MFI9101318.1"/>
    <property type="molecule type" value="Genomic_DNA"/>
</dbReference>
<name>A0ABW8C4G4_9ACTN</name>
<sequence length="197" mass="20576">MTTSTPPPVRPRRSRVRTFAPLVVAAWAVLEIWLLTVVASATSGLTVLLLLVAGFVLGALAVKRAGRSAWRSLTVSMQPGTPGAPGAPGIAPSGSEATGAALGMLGGLLLMIPGFVSDAAGLLCLFPPTRALLRKAADRALGRRKSYDSGSIGDLFQQARVANEQIRIHRPDGKVIPGEVIQGEVVDPDRKNPGTER</sequence>
<dbReference type="NCBIfam" id="NF008528">
    <property type="entry name" value="PRK11463.1-2"/>
    <property type="match status" value="1"/>
</dbReference>
<feature type="transmembrane region" description="Helical" evidence="1">
    <location>
        <begin position="45"/>
        <end position="62"/>
    </location>
</feature>
<evidence type="ECO:0000313" key="3">
    <source>
        <dbReference type="Proteomes" id="UP001614394"/>
    </source>
</evidence>
<dbReference type="Pfam" id="PF04186">
    <property type="entry name" value="FxsA"/>
    <property type="match status" value="1"/>
</dbReference>
<dbReference type="RefSeq" id="WP_399647666.1">
    <property type="nucleotide sequence ID" value="NZ_JBITYG010000003.1"/>
</dbReference>
<dbReference type="Proteomes" id="UP001614394">
    <property type="component" value="Unassembled WGS sequence"/>
</dbReference>
<keyword evidence="1" id="KW-0812">Transmembrane</keyword>
<evidence type="ECO:0000256" key="1">
    <source>
        <dbReference type="SAM" id="Phobius"/>
    </source>
</evidence>
<dbReference type="NCBIfam" id="NF008527">
    <property type="entry name" value="PRK11463.1-1"/>
    <property type="match status" value="1"/>
</dbReference>
<organism evidence="2 3">
    <name type="scientific">Streptomyces fildesensis</name>
    <dbReference type="NCBI Taxonomy" id="375757"/>
    <lineage>
        <taxon>Bacteria</taxon>
        <taxon>Bacillati</taxon>
        <taxon>Actinomycetota</taxon>
        <taxon>Actinomycetes</taxon>
        <taxon>Kitasatosporales</taxon>
        <taxon>Streptomycetaceae</taxon>
        <taxon>Streptomyces</taxon>
    </lineage>
</organism>
<feature type="transmembrane region" description="Helical" evidence="1">
    <location>
        <begin position="19"/>
        <end position="39"/>
    </location>
</feature>
<protein>
    <submittedName>
        <fullName evidence="2">FxsA family membrane protein</fullName>
    </submittedName>
</protein>